<evidence type="ECO:0000313" key="1">
    <source>
        <dbReference type="EMBL" id="JAE26090.1"/>
    </source>
</evidence>
<reference evidence="1" key="2">
    <citation type="journal article" date="2015" name="Data Brief">
        <title>Shoot transcriptome of the giant reed, Arundo donax.</title>
        <authorList>
            <person name="Barrero R.A."/>
            <person name="Guerrero F.D."/>
            <person name="Moolhuijzen P."/>
            <person name="Goolsby J.A."/>
            <person name="Tidwell J."/>
            <person name="Bellgard S.E."/>
            <person name="Bellgard M.I."/>
        </authorList>
    </citation>
    <scope>NUCLEOTIDE SEQUENCE</scope>
    <source>
        <tissue evidence="1">Shoot tissue taken approximately 20 cm above the soil surface</tissue>
    </source>
</reference>
<dbReference type="EMBL" id="GBRH01171806">
    <property type="protein sequence ID" value="JAE26090.1"/>
    <property type="molecule type" value="Transcribed_RNA"/>
</dbReference>
<name>A0A0A9SVM8_ARUDO</name>
<sequence length="20" mass="2421">MKRRAKKGTICDYDSQIFLF</sequence>
<dbReference type="AlphaFoldDB" id="A0A0A9SVM8"/>
<reference evidence="1" key="1">
    <citation type="submission" date="2014-09" db="EMBL/GenBank/DDBJ databases">
        <authorList>
            <person name="Magalhaes I.L.F."/>
            <person name="Oliveira U."/>
            <person name="Santos F.R."/>
            <person name="Vidigal T.H.D.A."/>
            <person name="Brescovit A.D."/>
            <person name="Santos A.J."/>
        </authorList>
    </citation>
    <scope>NUCLEOTIDE SEQUENCE</scope>
    <source>
        <tissue evidence="1">Shoot tissue taken approximately 20 cm above the soil surface</tissue>
    </source>
</reference>
<accession>A0A0A9SVM8</accession>
<proteinExistence type="predicted"/>
<organism evidence="1">
    <name type="scientific">Arundo donax</name>
    <name type="common">Giant reed</name>
    <name type="synonym">Donax arundinaceus</name>
    <dbReference type="NCBI Taxonomy" id="35708"/>
    <lineage>
        <taxon>Eukaryota</taxon>
        <taxon>Viridiplantae</taxon>
        <taxon>Streptophyta</taxon>
        <taxon>Embryophyta</taxon>
        <taxon>Tracheophyta</taxon>
        <taxon>Spermatophyta</taxon>
        <taxon>Magnoliopsida</taxon>
        <taxon>Liliopsida</taxon>
        <taxon>Poales</taxon>
        <taxon>Poaceae</taxon>
        <taxon>PACMAD clade</taxon>
        <taxon>Arundinoideae</taxon>
        <taxon>Arundineae</taxon>
        <taxon>Arundo</taxon>
    </lineage>
</organism>
<protein>
    <submittedName>
        <fullName evidence="1">Uncharacterized protein</fullName>
    </submittedName>
</protein>